<dbReference type="OrthoDB" id="9808022at2"/>
<dbReference type="SUPFAM" id="SSF102114">
    <property type="entry name" value="Radical SAM enzymes"/>
    <property type="match status" value="1"/>
</dbReference>
<evidence type="ECO:0000256" key="3">
    <source>
        <dbReference type="ARBA" id="ARBA00017228"/>
    </source>
</evidence>
<dbReference type="Pfam" id="PF06969">
    <property type="entry name" value="HemN_C"/>
    <property type="match status" value="1"/>
</dbReference>
<organism evidence="12 13">
    <name type="scientific">Fluviicola chungangensis</name>
    <dbReference type="NCBI Taxonomy" id="2597671"/>
    <lineage>
        <taxon>Bacteria</taxon>
        <taxon>Pseudomonadati</taxon>
        <taxon>Bacteroidota</taxon>
        <taxon>Flavobacteriia</taxon>
        <taxon>Flavobacteriales</taxon>
        <taxon>Crocinitomicaceae</taxon>
        <taxon>Fluviicola</taxon>
    </lineage>
</organism>
<dbReference type="SFLD" id="SFLDG01065">
    <property type="entry name" value="anaerobic_coproporphyrinogen-I"/>
    <property type="match status" value="1"/>
</dbReference>
<dbReference type="SMART" id="SM00729">
    <property type="entry name" value="Elp3"/>
    <property type="match status" value="1"/>
</dbReference>
<evidence type="ECO:0000256" key="10">
    <source>
        <dbReference type="RuleBase" id="RU364116"/>
    </source>
</evidence>
<dbReference type="SFLD" id="SFLDG01082">
    <property type="entry name" value="B12-binding_domain_containing"/>
    <property type="match status" value="1"/>
</dbReference>
<dbReference type="Proteomes" id="UP000316008">
    <property type="component" value="Unassembled WGS sequence"/>
</dbReference>
<evidence type="ECO:0000256" key="1">
    <source>
        <dbReference type="ARBA" id="ARBA00001966"/>
    </source>
</evidence>
<keyword evidence="6 10" id="KW-0479">Metal-binding</keyword>
<dbReference type="SFLD" id="SFLDS00029">
    <property type="entry name" value="Radical_SAM"/>
    <property type="match status" value="1"/>
</dbReference>
<dbReference type="InterPro" id="IPR007197">
    <property type="entry name" value="rSAM"/>
</dbReference>
<evidence type="ECO:0000256" key="6">
    <source>
        <dbReference type="ARBA" id="ARBA00022723"/>
    </source>
</evidence>
<evidence type="ECO:0000256" key="8">
    <source>
        <dbReference type="ARBA" id="ARBA00023014"/>
    </source>
</evidence>
<dbReference type="RefSeq" id="WP_144332090.1">
    <property type="nucleotide sequence ID" value="NZ_VLPL01000002.1"/>
</dbReference>
<protein>
    <recommendedName>
        <fullName evidence="3 10">Heme chaperone HemW</fullName>
    </recommendedName>
</protein>
<evidence type="ECO:0000256" key="7">
    <source>
        <dbReference type="ARBA" id="ARBA00023004"/>
    </source>
</evidence>
<dbReference type="InterPro" id="IPR034505">
    <property type="entry name" value="Coproporphyrinogen-III_oxidase"/>
</dbReference>
<feature type="domain" description="Radical SAM core" evidence="11">
    <location>
        <begin position="1"/>
        <end position="231"/>
    </location>
</feature>
<dbReference type="EMBL" id="VLPL01000002">
    <property type="protein sequence ID" value="TSJ46553.1"/>
    <property type="molecule type" value="Genomic_DNA"/>
</dbReference>
<dbReference type="InterPro" id="IPR010723">
    <property type="entry name" value="HemN_C"/>
</dbReference>
<proteinExistence type="inferred from homology"/>
<dbReference type="GO" id="GO:0051539">
    <property type="term" value="F:4 iron, 4 sulfur cluster binding"/>
    <property type="evidence" value="ECO:0007669"/>
    <property type="project" value="UniProtKB-UniRule"/>
</dbReference>
<dbReference type="InterPro" id="IPR006638">
    <property type="entry name" value="Elp3/MiaA/NifB-like_rSAM"/>
</dbReference>
<comment type="cofactor">
    <cofactor evidence="1">
        <name>[4Fe-4S] cluster</name>
        <dbReference type="ChEBI" id="CHEBI:49883"/>
    </cofactor>
</comment>
<gene>
    <name evidence="12" type="primary">hemW</name>
    <name evidence="12" type="ORF">FO442_05175</name>
</gene>
<dbReference type="SFLD" id="SFLDF00288">
    <property type="entry name" value="HemN-like__clustered_with_nucl"/>
    <property type="match status" value="1"/>
</dbReference>
<keyword evidence="10" id="KW-0004">4Fe-4S</keyword>
<keyword evidence="9 10" id="KW-0143">Chaperone</keyword>
<evidence type="ECO:0000256" key="9">
    <source>
        <dbReference type="ARBA" id="ARBA00023186"/>
    </source>
</evidence>
<comment type="similarity">
    <text evidence="2">Belongs to the anaerobic coproporphyrinogen-III oxidase family. HemW subfamily.</text>
</comment>
<evidence type="ECO:0000259" key="11">
    <source>
        <dbReference type="PROSITE" id="PS51918"/>
    </source>
</evidence>
<dbReference type="GO" id="GO:0046872">
    <property type="term" value="F:metal ion binding"/>
    <property type="evidence" value="ECO:0007669"/>
    <property type="project" value="UniProtKB-UniRule"/>
</dbReference>
<dbReference type="InterPro" id="IPR058240">
    <property type="entry name" value="rSAM_sf"/>
</dbReference>
<comment type="subcellular location">
    <subcellularLocation>
        <location evidence="10">Cytoplasm</location>
    </subcellularLocation>
</comment>
<dbReference type="Pfam" id="PF04055">
    <property type="entry name" value="Radical_SAM"/>
    <property type="match status" value="1"/>
</dbReference>
<dbReference type="InterPro" id="IPR013785">
    <property type="entry name" value="Aldolase_TIM"/>
</dbReference>
<keyword evidence="8 10" id="KW-0411">Iron-sulfur</keyword>
<keyword evidence="4 10" id="KW-0349">Heme</keyword>
<evidence type="ECO:0000256" key="2">
    <source>
        <dbReference type="ARBA" id="ARBA00006100"/>
    </source>
</evidence>
<keyword evidence="10" id="KW-0963">Cytoplasm</keyword>
<reference evidence="12 13" key="1">
    <citation type="submission" date="2019-07" db="EMBL/GenBank/DDBJ databases">
        <authorList>
            <person name="Huq M.A."/>
        </authorList>
    </citation>
    <scope>NUCLEOTIDE SEQUENCE [LARGE SCALE GENOMIC DNA]</scope>
    <source>
        <strain evidence="12 13">MAH-3</strain>
    </source>
</reference>
<sequence>MSGCYIHIPFCAQKCSYCDFHFSTNHAYQDEMVDALCAELAIRSTTWTNENFQTIYFGGGTPSILTSVQLQKLIDCVKSNYQVSDSVEITLECNPDDCSPAHLIAWKELGVNRLSIGIQSFHDHQLEWMNRSHKAADGLNAVLHAKEVGFDELSLDIMYGLPGMTLEEWKEQLFGIIALAPEHISAYCLTVEQKTALSKWVKEGKLTVSSNEQQSEQFEALVTTLKSAGYEQYEISNFAREGKYSRHNTSYWKGAKYLGIGPSAHGFDQTKRYWNQANNKVYLNEIKQGRLPETVEILSPFDRFNEAIMIGLRTKWGVSTTQLFKLVSPDPEWFQIVKDYEDKHLLIQTEENIVLTEAGRLLADAIASDLFILEN</sequence>
<comment type="caution">
    <text evidence="12">The sequence shown here is derived from an EMBL/GenBank/DDBJ whole genome shotgun (WGS) entry which is preliminary data.</text>
</comment>
<accession>A0A556N3D6</accession>
<dbReference type="InterPro" id="IPR004559">
    <property type="entry name" value="HemW-like"/>
</dbReference>
<dbReference type="Gene3D" id="3.20.20.70">
    <property type="entry name" value="Aldolase class I"/>
    <property type="match status" value="1"/>
</dbReference>
<name>A0A556N3D6_9FLAO</name>
<dbReference type="GO" id="GO:0006779">
    <property type="term" value="P:porphyrin-containing compound biosynthetic process"/>
    <property type="evidence" value="ECO:0007669"/>
    <property type="project" value="InterPro"/>
</dbReference>
<dbReference type="SFLD" id="SFLDF00562">
    <property type="entry name" value="HemN-like__clustered_with_heat"/>
    <property type="match status" value="1"/>
</dbReference>
<dbReference type="GO" id="GO:0004109">
    <property type="term" value="F:coproporphyrinogen oxidase activity"/>
    <property type="evidence" value="ECO:0007669"/>
    <property type="project" value="InterPro"/>
</dbReference>
<dbReference type="PANTHER" id="PTHR13932">
    <property type="entry name" value="COPROPORPHYRINIGEN III OXIDASE"/>
    <property type="match status" value="1"/>
</dbReference>
<dbReference type="PROSITE" id="PS51918">
    <property type="entry name" value="RADICAL_SAM"/>
    <property type="match status" value="1"/>
</dbReference>
<comment type="function">
    <text evidence="10">Probably acts as a heme chaperone, transferring heme to an unknown acceptor. Binds one molecule of heme per monomer, possibly covalently. Binds 1 [4Fe-4S] cluster. The cluster is coordinated with 3 cysteines and an exchangeable S-adenosyl-L-methionine.</text>
</comment>
<keyword evidence="7 10" id="KW-0408">Iron</keyword>
<evidence type="ECO:0000256" key="5">
    <source>
        <dbReference type="ARBA" id="ARBA00022691"/>
    </source>
</evidence>
<dbReference type="PANTHER" id="PTHR13932:SF5">
    <property type="entry name" value="RADICAL S-ADENOSYL METHIONINE DOMAIN-CONTAINING PROTEIN 1, MITOCHONDRIAL"/>
    <property type="match status" value="1"/>
</dbReference>
<evidence type="ECO:0000313" key="12">
    <source>
        <dbReference type="EMBL" id="TSJ46553.1"/>
    </source>
</evidence>
<evidence type="ECO:0000313" key="13">
    <source>
        <dbReference type="Proteomes" id="UP000316008"/>
    </source>
</evidence>
<dbReference type="AlphaFoldDB" id="A0A556N3D6"/>
<dbReference type="NCBIfam" id="TIGR00539">
    <property type="entry name" value="hemN_rel"/>
    <property type="match status" value="1"/>
</dbReference>
<dbReference type="GO" id="GO:0005737">
    <property type="term" value="C:cytoplasm"/>
    <property type="evidence" value="ECO:0007669"/>
    <property type="project" value="UniProtKB-SubCell"/>
</dbReference>
<evidence type="ECO:0000256" key="4">
    <source>
        <dbReference type="ARBA" id="ARBA00022617"/>
    </source>
</evidence>
<keyword evidence="13" id="KW-1185">Reference proteome</keyword>
<keyword evidence="5 10" id="KW-0949">S-adenosyl-L-methionine</keyword>